<keyword evidence="4" id="KW-1185">Reference proteome</keyword>
<dbReference type="PANTHER" id="PTHR38788:SF3">
    <property type="entry name" value="CLR5 DOMAIN-CONTAINING PROTEIN"/>
    <property type="match status" value="1"/>
</dbReference>
<evidence type="ECO:0000313" key="3">
    <source>
        <dbReference type="EMBL" id="KAF2188052.1"/>
    </source>
</evidence>
<evidence type="ECO:0000313" key="4">
    <source>
        <dbReference type="Proteomes" id="UP000800200"/>
    </source>
</evidence>
<feature type="compositionally biased region" description="Polar residues" evidence="1">
    <location>
        <begin position="476"/>
        <end position="494"/>
    </location>
</feature>
<feature type="region of interest" description="Disordered" evidence="1">
    <location>
        <begin position="476"/>
        <end position="541"/>
    </location>
</feature>
<reference evidence="3" key="1">
    <citation type="journal article" date="2020" name="Stud. Mycol.">
        <title>101 Dothideomycetes genomes: a test case for predicting lifestyles and emergence of pathogens.</title>
        <authorList>
            <person name="Haridas S."/>
            <person name="Albert R."/>
            <person name="Binder M."/>
            <person name="Bloem J."/>
            <person name="Labutti K."/>
            <person name="Salamov A."/>
            <person name="Andreopoulos B."/>
            <person name="Baker S."/>
            <person name="Barry K."/>
            <person name="Bills G."/>
            <person name="Bluhm B."/>
            <person name="Cannon C."/>
            <person name="Castanera R."/>
            <person name="Culley D."/>
            <person name="Daum C."/>
            <person name="Ezra D."/>
            <person name="Gonzalez J."/>
            <person name="Henrissat B."/>
            <person name="Kuo A."/>
            <person name="Liang C."/>
            <person name="Lipzen A."/>
            <person name="Lutzoni F."/>
            <person name="Magnuson J."/>
            <person name="Mondo S."/>
            <person name="Nolan M."/>
            <person name="Ohm R."/>
            <person name="Pangilinan J."/>
            <person name="Park H.-J."/>
            <person name="Ramirez L."/>
            <person name="Alfaro M."/>
            <person name="Sun H."/>
            <person name="Tritt A."/>
            <person name="Yoshinaga Y."/>
            <person name="Zwiers L.-H."/>
            <person name="Turgeon B."/>
            <person name="Goodwin S."/>
            <person name="Spatafora J."/>
            <person name="Crous P."/>
            <person name="Grigoriev I."/>
        </authorList>
    </citation>
    <scope>NUCLEOTIDE SEQUENCE</scope>
    <source>
        <strain evidence="3">CBS 207.26</strain>
    </source>
</reference>
<dbReference type="EMBL" id="ML994625">
    <property type="protein sequence ID" value="KAF2188052.1"/>
    <property type="molecule type" value="Genomic_DNA"/>
</dbReference>
<dbReference type="PANTHER" id="PTHR38788">
    <property type="entry name" value="CLR5 DOMAIN-CONTAINING PROTEIN"/>
    <property type="match status" value="1"/>
</dbReference>
<name>A0A6A6EB72_9PEZI</name>
<protein>
    <recommendedName>
        <fullName evidence="2">Clr5 domain-containing protein</fullName>
    </recommendedName>
</protein>
<organism evidence="3 4">
    <name type="scientific">Zopfia rhizophila CBS 207.26</name>
    <dbReference type="NCBI Taxonomy" id="1314779"/>
    <lineage>
        <taxon>Eukaryota</taxon>
        <taxon>Fungi</taxon>
        <taxon>Dikarya</taxon>
        <taxon>Ascomycota</taxon>
        <taxon>Pezizomycotina</taxon>
        <taxon>Dothideomycetes</taxon>
        <taxon>Dothideomycetes incertae sedis</taxon>
        <taxon>Zopfiaceae</taxon>
        <taxon>Zopfia</taxon>
    </lineage>
</organism>
<dbReference type="OrthoDB" id="823504at2759"/>
<proteinExistence type="predicted"/>
<evidence type="ECO:0000259" key="2">
    <source>
        <dbReference type="Pfam" id="PF14420"/>
    </source>
</evidence>
<dbReference type="AlphaFoldDB" id="A0A6A6EB72"/>
<evidence type="ECO:0000256" key="1">
    <source>
        <dbReference type="SAM" id="MobiDB-lite"/>
    </source>
</evidence>
<feature type="compositionally biased region" description="Polar residues" evidence="1">
    <location>
        <begin position="504"/>
        <end position="514"/>
    </location>
</feature>
<accession>A0A6A6EB72</accession>
<dbReference type="Pfam" id="PF14420">
    <property type="entry name" value="Clr5"/>
    <property type="match status" value="1"/>
</dbReference>
<gene>
    <name evidence="3" type="ORF">K469DRAFT_704324</name>
</gene>
<feature type="domain" description="Clr5" evidence="2">
    <location>
        <begin position="7"/>
        <end position="59"/>
    </location>
</feature>
<sequence>MGTEYPPEQWEKIREEFVDLYISKNMTLKDIRDLFKTKKGFDASERQYKGKINKWKLKKNLSQMDKDIMLRHGLSSLNGRLVSHRLRRYQRREMLHASCDVTSVSAHSVALSKSPISTEPVTTGCWPDRTLNRRSHIANGDPNREGRHLAPGCNTLSPASSNPFAPPKHQSGAPKIVQQACQHALSQGNYSPNISIRPSWGATGTINPIEIFQRDKILSSHLTTDNHSRLMFPYSATQSVRVPQSSLAADEDKQTMLFIQLFNFGDCVRHVTQGLRRLLKNRFRSEQFLLVQKQTQRFWDRWTGACRYETVYVTELLSRMLWEGEFHVPIFLYGPGIYPEYIHKVASVNFDQLYNTTVVATSISHTAQALASTKWPILTPKSGGSPHAVGVLLCGLSRHEAVKIWHHEADLQGDALGTFILDKIQVLVPDDAGHDRPIWALVRKLGRTKRPIVSWRERTWSPSDLREEKWFAELLSSDNPPETNISKDTSVSNDETSKLHQILPASSSPNQEGQAQIFRKSRADRGMNTKIPCNSEVVNKG</sequence>
<dbReference type="Proteomes" id="UP000800200">
    <property type="component" value="Unassembled WGS sequence"/>
</dbReference>
<dbReference type="InterPro" id="IPR025676">
    <property type="entry name" value="Clr5_dom"/>
</dbReference>